<evidence type="ECO:0008006" key="4">
    <source>
        <dbReference type="Google" id="ProtNLM"/>
    </source>
</evidence>
<accession>A0A7X8SIR3</accession>
<gene>
    <name evidence="2" type="ORF">HGP29_07020</name>
</gene>
<evidence type="ECO:0000313" key="3">
    <source>
        <dbReference type="Proteomes" id="UP000585050"/>
    </source>
</evidence>
<keyword evidence="1" id="KW-0175">Coiled coil</keyword>
<name>A0A7X8SIR3_9BACT</name>
<sequence>MKSKINNTLKLFLVLAATSFTFSSCGVQEENDQLKAANAKLQEDLARAEAAAETLDEVGALIDSIDVSRNLLYIDMEKGISGKTYEEKIRAIDAYMKESEQRMEQMEASLAKSNAKNSAYANTIRKLRQQLDQKTQEIADLKERVEKLQSENKALIKTVDLQAKELSDQEVEIQKNNEEIALQKNRIQELMVQAKKTEADAYYAQAEALEEAANRTKLAPKKKKATYAEALELYKKSFEAGRKDAYEKVQELSEKVN</sequence>
<comment type="caution">
    <text evidence="2">The sequence shown here is derived from an EMBL/GenBank/DDBJ whole genome shotgun (WGS) entry which is preliminary data.</text>
</comment>
<reference evidence="2 3" key="1">
    <citation type="submission" date="2020-04" db="EMBL/GenBank/DDBJ databases">
        <title>Flammeovirga sp. SR4, a novel species isolated from seawater.</title>
        <authorList>
            <person name="Wang X."/>
        </authorList>
    </citation>
    <scope>NUCLEOTIDE SEQUENCE [LARGE SCALE GENOMIC DNA]</scope>
    <source>
        <strain evidence="2 3">SR4</strain>
    </source>
</reference>
<dbReference type="Gene3D" id="1.10.287.1490">
    <property type="match status" value="1"/>
</dbReference>
<dbReference type="RefSeq" id="WP_168881658.1">
    <property type="nucleotide sequence ID" value="NZ_JABAIL010000002.1"/>
</dbReference>
<dbReference type="PROSITE" id="PS51257">
    <property type="entry name" value="PROKAR_LIPOPROTEIN"/>
    <property type="match status" value="1"/>
</dbReference>
<protein>
    <recommendedName>
        <fullName evidence="4">Lipoprotein</fullName>
    </recommendedName>
</protein>
<keyword evidence="3" id="KW-1185">Reference proteome</keyword>
<feature type="coiled-coil region" evidence="1">
    <location>
        <begin position="27"/>
        <end position="58"/>
    </location>
</feature>
<evidence type="ECO:0000313" key="2">
    <source>
        <dbReference type="EMBL" id="NLR90951.1"/>
    </source>
</evidence>
<dbReference type="EMBL" id="JABAIL010000002">
    <property type="protein sequence ID" value="NLR90951.1"/>
    <property type="molecule type" value="Genomic_DNA"/>
</dbReference>
<feature type="coiled-coil region" evidence="1">
    <location>
        <begin position="96"/>
        <end position="212"/>
    </location>
</feature>
<evidence type="ECO:0000256" key="1">
    <source>
        <dbReference type="SAM" id="Coils"/>
    </source>
</evidence>
<organism evidence="2 3">
    <name type="scientific">Flammeovirga agarivorans</name>
    <dbReference type="NCBI Taxonomy" id="2726742"/>
    <lineage>
        <taxon>Bacteria</taxon>
        <taxon>Pseudomonadati</taxon>
        <taxon>Bacteroidota</taxon>
        <taxon>Cytophagia</taxon>
        <taxon>Cytophagales</taxon>
        <taxon>Flammeovirgaceae</taxon>
        <taxon>Flammeovirga</taxon>
    </lineage>
</organism>
<dbReference type="Proteomes" id="UP000585050">
    <property type="component" value="Unassembled WGS sequence"/>
</dbReference>
<proteinExistence type="predicted"/>
<dbReference type="AlphaFoldDB" id="A0A7X8SIR3"/>